<evidence type="ECO:0008006" key="2">
    <source>
        <dbReference type="Google" id="ProtNLM"/>
    </source>
</evidence>
<geneLocation type="plasmid" evidence="1">
    <name>RCS69_pI</name>
</geneLocation>
<protein>
    <recommendedName>
        <fullName evidence="2">Lipoprotein</fullName>
    </recommendedName>
</protein>
<dbReference type="EMBL" id="LT985287">
    <property type="protein sequence ID" value="SPE02289.1"/>
    <property type="molecule type" value="Genomic_DNA"/>
</dbReference>
<proteinExistence type="predicted"/>
<evidence type="ECO:0000313" key="1">
    <source>
        <dbReference type="EMBL" id="SPE02289.1"/>
    </source>
</evidence>
<accession>A0A2P9EG00</accession>
<name>A0A2P9EG00_ECOLX</name>
<dbReference type="AlphaFoldDB" id="A0A2P9EG00"/>
<dbReference type="Pfam" id="PF20898">
    <property type="entry name" value="P_T4SS_TraN"/>
    <property type="match status" value="1"/>
</dbReference>
<keyword evidence="1" id="KW-0614">Plasmid</keyword>
<dbReference type="RefSeq" id="WP_087871672.1">
    <property type="nucleotide sequence ID" value="NZ_CP195928.1"/>
</dbReference>
<reference evidence="1" key="1">
    <citation type="submission" date="2018-02" db="EMBL/GenBank/DDBJ databases">
        <authorList>
            <person name="Cohen D.B."/>
            <person name="Kent A.D."/>
        </authorList>
    </citation>
    <scope>NUCLEOTIDE SEQUENCE</scope>
    <source>
        <strain evidence="1">RPC3</strain>
    </source>
</reference>
<gene>
    <name evidence="1" type="ORF">RCS69_PI0053</name>
</gene>
<dbReference type="InterPro" id="IPR049533">
    <property type="entry name" value="TraN"/>
</dbReference>
<sequence length="71" mass="7879">MTYYFFVIDSKGVTKMVHFFKYTAMALIGLLLAACSSSPTPPPEPNMKKLVDVNKTYPAELYRADAANNGE</sequence>
<organism evidence="1">
    <name type="scientific">Escherichia coli</name>
    <dbReference type="NCBI Taxonomy" id="562"/>
    <lineage>
        <taxon>Bacteria</taxon>
        <taxon>Pseudomonadati</taxon>
        <taxon>Pseudomonadota</taxon>
        <taxon>Gammaproteobacteria</taxon>
        <taxon>Enterobacterales</taxon>
        <taxon>Enterobacteriaceae</taxon>
        <taxon>Escherichia</taxon>
    </lineage>
</organism>